<comment type="catalytic activity">
    <reaction evidence="10 14">
        <text>ATP-dependent cleavage of peptide bonds with broad specificity.</text>
        <dbReference type="EC" id="3.4.25.2"/>
    </reaction>
</comment>
<comment type="activity regulation">
    <text evidence="14">Allosterically activated by HslU binding.</text>
</comment>
<feature type="binding site" evidence="14">
    <location>
        <position position="162"/>
    </location>
    <ligand>
        <name>Na(+)</name>
        <dbReference type="ChEBI" id="CHEBI:29101"/>
    </ligand>
</feature>
<keyword evidence="6 14" id="KW-0888">Threonine protease</keyword>
<dbReference type="SUPFAM" id="SSF56235">
    <property type="entry name" value="N-terminal nucleophile aminohydrolases (Ntn hydrolases)"/>
    <property type="match status" value="1"/>
</dbReference>
<dbReference type="HAMAP" id="MF_00248">
    <property type="entry name" value="HslV"/>
    <property type="match status" value="1"/>
</dbReference>
<keyword evidence="7 14" id="KW-0479">Metal-binding</keyword>
<dbReference type="Gene3D" id="3.60.20.10">
    <property type="entry name" value="Glutamine Phosphoribosylpyrophosphate, subunit 1, domain 1"/>
    <property type="match status" value="1"/>
</dbReference>
<feature type="binding site" evidence="14">
    <location>
        <position position="168"/>
    </location>
    <ligand>
        <name>Na(+)</name>
        <dbReference type="ChEBI" id="CHEBI:29101"/>
    </ligand>
</feature>
<sequence>MEQFRGTTVIAVRRAHEVVIGGDGQVTLGNTVMKNNARKVRRLYHGQVIAGFAGGTADAFTLFERFEGKLEKHQGHLTRAAVELAKDWRTDRMLRRLEALLLVADKTTTLMLSGNGDVVEPQDNLMAIGSGAPFAQAAARALLEHTELTAAEIVEKSLHIAADICIYTNHQLTLERLSAITE</sequence>
<keyword evidence="3 14" id="KW-0963">Cytoplasm</keyword>
<feature type="active site" evidence="14">
    <location>
        <position position="7"/>
    </location>
</feature>
<dbReference type="Pfam" id="PF00227">
    <property type="entry name" value="Proteasome"/>
    <property type="match status" value="1"/>
</dbReference>
<dbReference type="GO" id="GO:0005839">
    <property type="term" value="C:proteasome core complex"/>
    <property type="evidence" value="ECO:0007669"/>
    <property type="project" value="InterPro"/>
</dbReference>
<dbReference type="OrthoDB" id="9804884at2"/>
<dbReference type="NCBIfam" id="NF003964">
    <property type="entry name" value="PRK05456.1"/>
    <property type="match status" value="1"/>
</dbReference>
<dbReference type="GO" id="GO:0046872">
    <property type="term" value="F:metal ion binding"/>
    <property type="evidence" value="ECO:0007669"/>
    <property type="project" value="UniProtKB-KW"/>
</dbReference>
<keyword evidence="4 14" id="KW-0021">Allosteric enzyme</keyword>
<evidence type="ECO:0000256" key="10">
    <source>
        <dbReference type="ARBA" id="ARBA00052385"/>
    </source>
</evidence>
<comment type="function">
    <text evidence="14">Protease subunit of a proteasome-like degradation complex believed to be a general protein degrading machinery.</text>
</comment>
<dbReference type="NCBIfam" id="TIGR03692">
    <property type="entry name" value="ATP_dep_HslV"/>
    <property type="match status" value="1"/>
</dbReference>
<comment type="subcellular location">
    <subcellularLocation>
        <location evidence="1 14">Cytoplasm</location>
    </subcellularLocation>
</comment>
<protein>
    <recommendedName>
        <fullName evidence="13 14">ATP-dependent protease subunit HslV</fullName>
        <ecNumber evidence="12 14">3.4.25.2</ecNumber>
    </recommendedName>
</protein>
<dbReference type="PANTHER" id="PTHR32194:SF0">
    <property type="entry name" value="ATP-DEPENDENT PROTEASE SUBUNIT HSLV"/>
    <property type="match status" value="1"/>
</dbReference>
<evidence type="ECO:0000313" key="15">
    <source>
        <dbReference type="EMBL" id="OUD14562.1"/>
    </source>
</evidence>
<evidence type="ECO:0000256" key="3">
    <source>
        <dbReference type="ARBA" id="ARBA00022490"/>
    </source>
</evidence>
<evidence type="ECO:0000256" key="8">
    <source>
        <dbReference type="ARBA" id="ARBA00022801"/>
    </source>
</evidence>
<evidence type="ECO:0000256" key="4">
    <source>
        <dbReference type="ARBA" id="ARBA00022533"/>
    </source>
</evidence>
<dbReference type="InterPro" id="IPR029055">
    <property type="entry name" value="Ntn_hydrolases_N"/>
</dbReference>
<dbReference type="InterPro" id="IPR023333">
    <property type="entry name" value="Proteasome_suB-type"/>
</dbReference>
<gene>
    <name evidence="14" type="primary">hslV</name>
    <name evidence="15" type="ORF">TPSD3_09750</name>
</gene>
<keyword evidence="8 14" id="KW-0378">Hydrolase</keyword>
<dbReference type="PROSITE" id="PS51476">
    <property type="entry name" value="PROTEASOME_BETA_2"/>
    <property type="match status" value="1"/>
</dbReference>
<evidence type="ECO:0000256" key="11">
    <source>
        <dbReference type="ARBA" id="ARBA00064434"/>
    </source>
</evidence>
<feature type="binding site" evidence="14">
    <location>
        <position position="165"/>
    </location>
    <ligand>
        <name>Na(+)</name>
        <dbReference type="ChEBI" id="CHEBI:29101"/>
    </ligand>
</feature>
<name>A0A251XAL0_9GAMM</name>
<comment type="subunit">
    <text evidence="11 14">A double ring-shaped homohexamer of HslV is capped on each side by a ring-shaped HslU homohexamer. The assembly of the HslU/HslV complex is dependent on binding of ATP.</text>
</comment>
<dbReference type="InterPro" id="IPR022281">
    <property type="entry name" value="ATP-dep_Prtase_HsIV_su"/>
</dbReference>
<evidence type="ECO:0000313" key="16">
    <source>
        <dbReference type="Proteomes" id="UP000194798"/>
    </source>
</evidence>
<evidence type="ECO:0000256" key="9">
    <source>
        <dbReference type="ARBA" id="ARBA00023053"/>
    </source>
</evidence>
<organism evidence="15 16">
    <name type="scientific">Thioflexithrix psekupsensis</name>
    <dbReference type="NCBI Taxonomy" id="1570016"/>
    <lineage>
        <taxon>Bacteria</taxon>
        <taxon>Pseudomonadati</taxon>
        <taxon>Pseudomonadota</taxon>
        <taxon>Gammaproteobacteria</taxon>
        <taxon>Thiotrichales</taxon>
        <taxon>Thioflexithrix</taxon>
    </lineage>
</organism>
<comment type="caution">
    <text evidence="15">The sequence shown here is derived from an EMBL/GenBank/DDBJ whole genome shotgun (WGS) entry which is preliminary data.</text>
</comment>
<keyword evidence="5 14" id="KW-0645">Protease</keyword>
<dbReference type="InterPro" id="IPR001353">
    <property type="entry name" value="Proteasome_sua/b"/>
</dbReference>
<evidence type="ECO:0000256" key="13">
    <source>
        <dbReference type="ARBA" id="ARBA00074399"/>
    </source>
</evidence>
<evidence type="ECO:0000256" key="12">
    <source>
        <dbReference type="ARBA" id="ARBA00066335"/>
    </source>
</evidence>
<dbReference type="EMBL" id="MSLT01000012">
    <property type="protein sequence ID" value="OUD14562.1"/>
    <property type="molecule type" value="Genomic_DNA"/>
</dbReference>
<evidence type="ECO:0000256" key="2">
    <source>
        <dbReference type="ARBA" id="ARBA00006053"/>
    </source>
</evidence>
<comment type="similarity">
    <text evidence="2 14">Belongs to the peptidase T1B family. HslV subfamily.</text>
</comment>
<evidence type="ECO:0000256" key="6">
    <source>
        <dbReference type="ARBA" id="ARBA00022698"/>
    </source>
</evidence>
<reference evidence="15 16" key="1">
    <citation type="submission" date="2016-12" db="EMBL/GenBank/DDBJ databases">
        <title>Thioflexothrix psekupsii D3 genome sequencing and assembly.</title>
        <authorList>
            <person name="Fomenkov A."/>
            <person name="Vincze T."/>
            <person name="Grabovich M."/>
            <person name="Anton B.P."/>
            <person name="Dubinina G."/>
            <person name="Orlova M."/>
            <person name="Belousova E."/>
            <person name="Roberts R.J."/>
        </authorList>
    </citation>
    <scope>NUCLEOTIDE SEQUENCE [LARGE SCALE GENOMIC DNA]</scope>
    <source>
        <strain evidence="15">D3</strain>
    </source>
</reference>
<keyword evidence="9 14" id="KW-0915">Sodium</keyword>
<dbReference type="GO" id="GO:0051603">
    <property type="term" value="P:proteolysis involved in protein catabolic process"/>
    <property type="evidence" value="ECO:0007669"/>
    <property type="project" value="InterPro"/>
</dbReference>
<dbReference type="FunFam" id="3.60.20.10:FF:000002">
    <property type="entry name" value="ATP-dependent protease subunit HslV"/>
    <property type="match status" value="1"/>
</dbReference>
<dbReference type="RefSeq" id="WP_086488342.1">
    <property type="nucleotide sequence ID" value="NZ_MSLT01000012.1"/>
</dbReference>
<dbReference type="PIRSF" id="PIRSF039093">
    <property type="entry name" value="HslV"/>
    <property type="match status" value="1"/>
</dbReference>
<evidence type="ECO:0000256" key="5">
    <source>
        <dbReference type="ARBA" id="ARBA00022670"/>
    </source>
</evidence>
<dbReference type="Proteomes" id="UP000194798">
    <property type="component" value="Unassembled WGS sequence"/>
</dbReference>
<dbReference type="GO" id="GO:0009376">
    <property type="term" value="C:HslUV protease complex"/>
    <property type="evidence" value="ECO:0007669"/>
    <property type="project" value="UniProtKB-UniRule"/>
</dbReference>
<dbReference type="GO" id="GO:0004298">
    <property type="term" value="F:threonine-type endopeptidase activity"/>
    <property type="evidence" value="ECO:0007669"/>
    <property type="project" value="UniProtKB-KW"/>
</dbReference>
<evidence type="ECO:0000256" key="1">
    <source>
        <dbReference type="ARBA" id="ARBA00004496"/>
    </source>
</evidence>
<dbReference type="CDD" id="cd01913">
    <property type="entry name" value="protease_HslV"/>
    <property type="match status" value="1"/>
</dbReference>
<proteinExistence type="inferred from homology"/>
<accession>A0A251XAL0</accession>
<keyword evidence="16" id="KW-1185">Reference proteome</keyword>
<dbReference type="AlphaFoldDB" id="A0A251XAL0"/>
<dbReference type="EC" id="3.4.25.2" evidence="12 14"/>
<evidence type="ECO:0000256" key="14">
    <source>
        <dbReference type="HAMAP-Rule" id="MF_00248"/>
    </source>
</evidence>
<dbReference type="PANTHER" id="PTHR32194">
    <property type="entry name" value="METALLOPROTEASE TLDD"/>
    <property type="match status" value="1"/>
</dbReference>
<evidence type="ECO:0000256" key="7">
    <source>
        <dbReference type="ARBA" id="ARBA00022723"/>
    </source>
</evidence>